<dbReference type="CDD" id="cd00519">
    <property type="entry name" value="Lipase_3"/>
    <property type="match status" value="1"/>
</dbReference>
<dbReference type="Pfam" id="PF01764">
    <property type="entry name" value="Lipase_3"/>
    <property type="match status" value="1"/>
</dbReference>
<evidence type="ECO:0000313" key="2">
    <source>
        <dbReference type="EMBL" id="NVK78479.1"/>
    </source>
</evidence>
<comment type="caution">
    <text evidence="2">The sequence shown here is derived from an EMBL/GenBank/DDBJ whole genome shotgun (WGS) entry which is preliminary data.</text>
</comment>
<dbReference type="EMBL" id="JABBXF010000025">
    <property type="protein sequence ID" value="NVK78479.1"/>
    <property type="molecule type" value="Genomic_DNA"/>
</dbReference>
<evidence type="ECO:0000259" key="1">
    <source>
        <dbReference type="Pfam" id="PF01764"/>
    </source>
</evidence>
<dbReference type="Gene3D" id="3.40.50.1820">
    <property type="entry name" value="alpha/beta hydrolase"/>
    <property type="match status" value="1"/>
</dbReference>
<dbReference type="InterPro" id="IPR044819">
    <property type="entry name" value="OBL-like"/>
</dbReference>
<evidence type="ECO:0000313" key="3">
    <source>
        <dbReference type="Proteomes" id="UP000587462"/>
    </source>
</evidence>
<name>A0A7Y7E7K4_STRMO</name>
<sequence length="283" mass="31022">MSAPVPVFDHSATAYSPRLAYAMALASRLAYEAEADIERQAAAWGFERVRHHCTRFTPPFPLEDTQAFTMAGDRMIVTAFRGTEPRKLRDWLSDVEGVPWPGPGGLGYVHFGFGEALHSIFAVVQGALAELRDKQQTVWLTGHSLGGALAMLAGCRLHFEEPYLTADGIYTFGQPRTCDRALADAHDKAFAGRMYRFVNDKDVVPHLPPEPLYWHAQALRHIDAVGAVRESVGLLGGFGERMEHLGHVAKDMWDGAGDAFRDHGVAKYVAALERLLVQGGPGA</sequence>
<dbReference type="AlphaFoldDB" id="A0A7Y7E7K4"/>
<dbReference type="PANTHER" id="PTHR46086:SF17">
    <property type="entry name" value="ALPHA_BETA-HYDROLASES SUPERFAMILY PROTEIN"/>
    <property type="match status" value="1"/>
</dbReference>
<dbReference type="RefSeq" id="WP_171080640.1">
    <property type="nucleotide sequence ID" value="NZ_BNBU01000005.1"/>
</dbReference>
<keyword evidence="3" id="KW-1185">Reference proteome</keyword>
<accession>A0A7Y7E7K4</accession>
<gene>
    <name evidence="2" type="ORF">HG542_12465</name>
</gene>
<reference evidence="2 3" key="1">
    <citation type="submission" date="2020-04" db="EMBL/GenBank/DDBJ databases">
        <title>Draft Genome Sequence of Streptomyces morookaense DSM 40503, an 8-azaguanine-producing strain.</title>
        <authorList>
            <person name="Qi J."/>
            <person name="Gao J.-M."/>
        </authorList>
    </citation>
    <scope>NUCLEOTIDE SEQUENCE [LARGE SCALE GENOMIC DNA]</scope>
    <source>
        <strain evidence="2 3">DSM 40503</strain>
    </source>
</reference>
<dbReference type="InterPro" id="IPR002921">
    <property type="entry name" value="Fungal_lipase-type"/>
</dbReference>
<dbReference type="GO" id="GO:0006629">
    <property type="term" value="P:lipid metabolic process"/>
    <property type="evidence" value="ECO:0007669"/>
    <property type="project" value="InterPro"/>
</dbReference>
<dbReference type="PANTHER" id="PTHR46086">
    <property type="entry name" value="ALPHA/BETA-HYDROLASES SUPERFAMILY PROTEIN"/>
    <property type="match status" value="1"/>
</dbReference>
<protein>
    <submittedName>
        <fullName evidence="2">Lipase family protein</fullName>
    </submittedName>
</protein>
<dbReference type="InterPro" id="IPR029058">
    <property type="entry name" value="AB_hydrolase_fold"/>
</dbReference>
<dbReference type="GO" id="GO:0004806">
    <property type="term" value="F:triacylglycerol lipase activity"/>
    <property type="evidence" value="ECO:0007669"/>
    <property type="project" value="InterPro"/>
</dbReference>
<dbReference type="SUPFAM" id="SSF53474">
    <property type="entry name" value="alpha/beta-Hydrolases"/>
    <property type="match status" value="1"/>
</dbReference>
<feature type="domain" description="Fungal lipase-type" evidence="1">
    <location>
        <begin position="77"/>
        <end position="210"/>
    </location>
</feature>
<dbReference type="Proteomes" id="UP000587462">
    <property type="component" value="Unassembled WGS sequence"/>
</dbReference>
<organism evidence="2 3">
    <name type="scientific">Streptomyces morookaense</name>
    <name type="common">Streptoverticillium morookaense</name>
    <dbReference type="NCBI Taxonomy" id="1970"/>
    <lineage>
        <taxon>Bacteria</taxon>
        <taxon>Bacillati</taxon>
        <taxon>Actinomycetota</taxon>
        <taxon>Actinomycetes</taxon>
        <taxon>Kitasatosporales</taxon>
        <taxon>Streptomycetaceae</taxon>
        <taxon>Streptomyces</taxon>
    </lineage>
</organism>
<proteinExistence type="predicted"/>